<proteinExistence type="predicted"/>
<dbReference type="PANTHER" id="PTHR22891">
    <property type="entry name" value="EUKARYOTIC TRANSLATION INITIATION FACTOR 2C"/>
    <property type="match status" value="1"/>
</dbReference>
<dbReference type="InterPro" id="IPR012337">
    <property type="entry name" value="RNaseH-like_sf"/>
</dbReference>
<dbReference type="Gene3D" id="3.30.420.10">
    <property type="entry name" value="Ribonuclease H-like superfamily/Ribonuclease H"/>
    <property type="match status" value="1"/>
</dbReference>
<accession>A0A9P5UBD0</accession>
<evidence type="ECO:0000259" key="1">
    <source>
        <dbReference type="PROSITE" id="PS50822"/>
    </source>
</evidence>
<dbReference type="Pfam" id="PF08699">
    <property type="entry name" value="ArgoL1"/>
    <property type="match status" value="1"/>
</dbReference>
<evidence type="ECO:0000313" key="2">
    <source>
        <dbReference type="EMBL" id="KAF9072961.1"/>
    </source>
</evidence>
<dbReference type="InterPro" id="IPR003165">
    <property type="entry name" value="Piwi"/>
</dbReference>
<dbReference type="PROSITE" id="PS50822">
    <property type="entry name" value="PIWI"/>
    <property type="match status" value="1"/>
</dbReference>
<dbReference type="Gene3D" id="3.40.50.2300">
    <property type="match status" value="1"/>
</dbReference>
<dbReference type="Pfam" id="PF16486">
    <property type="entry name" value="ArgoN"/>
    <property type="match status" value="1"/>
</dbReference>
<reference evidence="2" key="1">
    <citation type="submission" date="2020-11" db="EMBL/GenBank/DDBJ databases">
        <authorList>
            <consortium name="DOE Joint Genome Institute"/>
            <person name="Ahrendt S."/>
            <person name="Riley R."/>
            <person name="Andreopoulos W."/>
            <person name="Labutti K."/>
            <person name="Pangilinan J."/>
            <person name="Ruiz-Duenas F.J."/>
            <person name="Barrasa J.M."/>
            <person name="Sanchez-Garcia M."/>
            <person name="Camarero S."/>
            <person name="Miyauchi S."/>
            <person name="Serrano A."/>
            <person name="Linde D."/>
            <person name="Babiker R."/>
            <person name="Drula E."/>
            <person name="Ayuso-Fernandez I."/>
            <person name="Pacheco R."/>
            <person name="Padilla G."/>
            <person name="Ferreira P."/>
            <person name="Barriuso J."/>
            <person name="Kellner H."/>
            <person name="Castanera R."/>
            <person name="Alfaro M."/>
            <person name="Ramirez L."/>
            <person name="Pisabarro A.G."/>
            <person name="Kuo A."/>
            <person name="Tritt A."/>
            <person name="Lipzen A."/>
            <person name="He G."/>
            <person name="Yan M."/>
            <person name="Ng V."/>
            <person name="Cullen D."/>
            <person name="Martin F."/>
            <person name="Rosso M.-N."/>
            <person name="Henrissat B."/>
            <person name="Hibbett D."/>
            <person name="Martinez A.T."/>
            <person name="Grigoriev I.V."/>
        </authorList>
    </citation>
    <scope>NUCLEOTIDE SEQUENCE</scope>
    <source>
        <strain evidence="2">AH 40177</strain>
    </source>
</reference>
<dbReference type="Proteomes" id="UP000772434">
    <property type="component" value="Unassembled WGS sequence"/>
</dbReference>
<dbReference type="SMART" id="SM00950">
    <property type="entry name" value="Piwi"/>
    <property type="match status" value="1"/>
</dbReference>
<dbReference type="AlphaFoldDB" id="A0A9P5UBD0"/>
<keyword evidence="3" id="KW-1185">Reference proteome</keyword>
<dbReference type="Pfam" id="PF02171">
    <property type="entry name" value="Piwi"/>
    <property type="match status" value="1"/>
</dbReference>
<dbReference type="SMART" id="SM01163">
    <property type="entry name" value="DUF1785"/>
    <property type="match status" value="1"/>
</dbReference>
<dbReference type="InterPro" id="IPR032474">
    <property type="entry name" value="Argonaute_N"/>
</dbReference>
<sequence>MAQRYGTEGTPTLVQTNAFQLEWHPRSKVFHYDAIIPLFTARSGKDIKLSGAKGFEIMQRLQTQMAPAYFSTRKSAFDGKKNLYVFEVLPFTNGASERFEVPLDNHSRNPKLVQVTITYAREVNVSVLRNYLAGHFQGQPGAVNSDALVSLSMLQVFLQAAPRMAHGALFKGSSVYPKPTRPISMGPFELRPGFFQSIRPTMKRLILNVDPVLAPTLERQPLADVCLNYISPDLRDNRVLQDLERTKFDNLKQFLRGIKVVIKLGNHASSMKARAIRGLVQDVGAESFEQDGVSTTVADYFMRAYNVSIPKRTLGVLIGHHELFPIFVCEVPSQIYSSRLPPEFVNTILKNVPRNPDERLSRIQSGLKLLSHENSEFLRADRISIDPKPLAINGRFLAPPDIAFGRPHPQQHRVQVSLVQRRGAWDTMGKRLYYPSEGYTLAVINLTGRITITSSLMHRFVFELANLMREKGIHINNTQPPVIQDSGPQSDILATMNRAIRDAQNAPGLYENAKRAGDILLGVPTQCVRWSGKLQDDVGHQKANQYMNNLILKMNGKMRGTNYVPLSAGMEYLKEKITIVLGLGELQHPCFLSPKAHTISGCITSIPWKHGSILRFGHNLYRWLLFAQIRAQPSRMEIIEKLTEMVLNAVQDFSKTNPLLQRIIIFRDGVSEGEFEQVRMYELEPLKAALAQAYTRLKVTAIPRPAFTFIVVGKRHHFRFFPKRPQDQDRSGNMLSGFVIDQGIEHPVYPDFYLQSQPGLKGTSIPGHYSIIEDENYGGDANKWVFLCAHRFFTEEELVGYKQYLTHSATAMRAQRAVSKFRRQSIMPMYVFQEIIILDFQSD</sequence>
<comment type="caution">
    <text evidence="2">The sequence shown here is derived from an EMBL/GenBank/DDBJ whole genome shotgun (WGS) entry which is preliminary data.</text>
</comment>
<name>A0A9P5UBD0_9AGAR</name>
<organism evidence="2 3">
    <name type="scientific">Rhodocollybia butyracea</name>
    <dbReference type="NCBI Taxonomy" id="206335"/>
    <lineage>
        <taxon>Eukaryota</taxon>
        <taxon>Fungi</taxon>
        <taxon>Dikarya</taxon>
        <taxon>Basidiomycota</taxon>
        <taxon>Agaricomycotina</taxon>
        <taxon>Agaricomycetes</taxon>
        <taxon>Agaricomycetidae</taxon>
        <taxon>Agaricales</taxon>
        <taxon>Marasmiineae</taxon>
        <taxon>Omphalotaceae</taxon>
        <taxon>Rhodocollybia</taxon>
    </lineage>
</organism>
<dbReference type="InterPro" id="IPR014811">
    <property type="entry name" value="ArgoL1"/>
</dbReference>
<dbReference type="EMBL" id="JADNRY010000021">
    <property type="protein sequence ID" value="KAF9072961.1"/>
    <property type="molecule type" value="Genomic_DNA"/>
</dbReference>
<gene>
    <name evidence="2" type="ORF">BDP27DRAFT_1417728</name>
</gene>
<dbReference type="InterPro" id="IPR036085">
    <property type="entry name" value="PAZ_dom_sf"/>
</dbReference>
<dbReference type="Gene3D" id="2.170.260.10">
    <property type="entry name" value="paz domain"/>
    <property type="match status" value="1"/>
</dbReference>
<evidence type="ECO:0000313" key="3">
    <source>
        <dbReference type="Proteomes" id="UP000772434"/>
    </source>
</evidence>
<protein>
    <submittedName>
        <fullName evidence="2">Piwi domain-containing protein</fullName>
    </submittedName>
</protein>
<dbReference type="OrthoDB" id="10252740at2759"/>
<feature type="domain" description="Piwi" evidence="1">
    <location>
        <begin position="491"/>
        <end position="775"/>
    </location>
</feature>
<dbReference type="SUPFAM" id="SSF53098">
    <property type="entry name" value="Ribonuclease H-like"/>
    <property type="match status" value="1"/>
</dbReference>
<dbReference type="InterPro" id="IPR036397">
    <property type="entry name" value="RNaseH_sf"/>
</dbReference>
<dbReference type="SUPFAM" id="SSF101690">
    <property type="entry name" value="PAZ domain"/>
    <property type="match status" value="1"/>
</dbReference>
<dbReference type="GO" id="GO:0003676">
    <property type="term" value="F:nucleic acid binding"/>
    <property type="evidence" value="ECO:0007669"/>
    <property type="project" value="InterPro"/>
</dbReference>